<dbReference type="InterPro" id="IPR050155">
    <property type="entry name" value="HAD-like_hydrolase_sf"/>
</dbReference>
<name>Q6AKC8_DESPS</name>
<dbReference type="Gene3D" id="3.40.50.1000">
    <property type="entry name" value="HAD superfamily/HAD-like"/>
    <property type="match status" value="1"/>
</dbReference>
<dbReference type="GO" id="GO:0004713">
    <property type="term" value="F:protein tyrosine kinase activity"/>
    <property type="evidence" value="ECO:0007669"/>
    <property type="project" value="TreeGrafter"/>
</dbReference>
<dbReference type="SFLD" id="SFLDG01129">
    <property type="entry name" value="C1.5:_HAD__Beta-PGM__Phosphata"/>
    <property type="match status" value="1"/>
</dbReference>
<dbReference type="OrthoDB" id="9793014at2"/>
<dbReference type="GO" id="GO:0005829">
    <property type="term" value="C:cytosol"/>
    <property type="evidence" value="ECO:0007669"/>
    <property type="project" value="TreeGrafter"/>
</dbReference>
<protein>
    <submittedName>
        <fullName evidence="1">Related to indigoidine systhesis protein</fullName>
    </submittedName>
</protein>
<dbReference type="InterPro" id="IPR036412">
    <property type="entry name" value="HAD-like_sf"/>
</dbReference>
<dbReference type="InterPro" id="IPR006439">
    <property type="entry name" value="HAD-SF_hydro_IA"/>
</dbReference>
<dbReference type="STRING" id="177439.DP2468"/>
<evidence type="ECO:0000313" key="2">
    <source>
        <dbReference type="Proteomes" id="UP000000602"/>
    </source>
</evidence>
<dbReference type="InterPro" id="IPR041492">
    <property type="entry name" value="HAD_2"/>
</dbReference>
<dbReference type="NCBIfam" id="TIGR01549">
    <property type="entry name" value="HAD-SF-IA-v1"/>
    <property type="match status" value="1"/>
</dbReference>
<dbReference type="EMBL" id="CR522870">
    <property type="protein sequence ID" value="CAG37197.1"/>
    <property type="molecule type" value="Genomic_DNA"/>
</dbReference>
<accession>Q6AKC8</accession>
<dbReference type="KEGG" id="dps:DP2468"/>
<dbReference type="PANTHER" id="PTHR43434">
    <property type="entry name" value="PHOSPHOGLYCOLATE PHOSPHATASE"/>
    <property type="match status" value="1"/>
</dbReference>
<organism evidence="1 2">
    <name type="scientific">Desulfotalea psychrophila (strain LSv54 / DSM 12343)</name>
    <dbReference type="NCBI Taxonomy" id="177439"/>
    <lineage>
        <taxon>Bacteria</taxon>
        <taxon>Pseudomonadati</taxon>
        <taxon>Thermodesulfobacteriota</taxon>
        <taxon>Desulfobulbia</taxon>
        <taxon>Desulfobulbales</taxon>
        <taxon>Desulfocapsaceae</taxon>
        <taxon>Desulfotalea</taxon>
    </lineage>
</organism>
<evidence type="ECO:0000313" key="1">
    <source>
        <dbReference type="EMBL" id="CAG37197.1"/>
    </source>
</evidence>
<dbReference type="eggNOG" id="COG0546">
    <property type="taxonomic scope" value="Bacteria"/>
</dbReference>
<dbReference type="SFLD" id="SFLDS00003">
    <property type="entry name" value="Haloacid_Dehalogenase"/>
    <property type="match status" value="1"/>
</dbReference>
<dbReference type="PANTHER" id="PTHR43434:SF20">
    <property type="entry name" value="5'-NUCLEOTIDASE"/>
    <property type="match status" value="1"/>
</dbReference>
<dbReference type="InterPro" id="IPR023198">
    <property type="entry name" value="PGP-like_dom2"/>
</dbReference>
<dbReference type="SUPFAM" id="SSF56784">
    <property type="entry name" value="HAD-like"/>
    <property type="match status" value="1"/>
</dbReference>
<dbReference type="FunFam" id="3.40.50.1000:FF:000022">
    <property type="entry name" value="Phosphoglycolate phosphatase"/>
    <property type="match status" value="1"/>
</dbReference>
<dbReference type="RefSeq" id="WP_011189709.1">
    <property type="nucleotide sequence ID" value="NC_006138.1"/>
</dbReference>
<dbReference type="InterPro" id="IPR023214">
    <property type="entry name" value="HAD_sf"/>
</dbReference>
<proteinExistence type="predicted"/>
<sequence length="218" mass="24058">MNILFDLDGTLTDSSDGITRCIQHALTELGHPAPPKEELFACIGPPLIHSFLNRLGVKEEKDALRAVAIYRERYTRIGCFENRLYPNIEEILEELKSAGHQLFVATAKPQPQVAPILDHFQIISFFSGIYGAHPDGRHTDKTELIASIIEREQIDPKNTVMIGDREYDMLGARNNRVGAIGANYGYGSAQELKKSGAQYLVENAGDIPACIAGLNLPL</sequence>
<dbReference type="Pfam" id="PF13419">
    <property type="entry name" value="HAD_2"/>
    <property type="match status" value="1"/>
</dbReference>
<dbReference type="HOGENOM" id="CLU_045011_19_4_7"/>
<keyword evidence="2" id="KW-1185">Reference proteome</keyword>
<gene>
    <name evidence="1" type="ordered locus">DP2468</name>
</gene>
<dbReference type="Proteomes" id="UP000000602">
    <property type="component" value="Chromosome"/>
</dbReference>
<dbReference type="Gene3D" id="1.10.150.240">
    <property type="entry name" value="Putative phosphatase, domain 2"/>
    <property type="match status" value="1"/>
</dbReference>
<dbReference type="AlphaFoldDB" id="Q6AKC8"/>
<reference evidence="2" key="1">
    <citation type="journal article" date="2004" name="Environ. Microbiol.">
        <title>The genome of Desulfotalea psychrophila, a sulfate-reducing bacterium from permanently cold Arctic sediments.</title>
        <authorList>
            <person name="Rabus R."/>
            <person name="Ruepp A."/>
            <person name="Frickey T."/>
            <person name="Rattei T."/>
            <person name="Fartmann B."/>
            <person name="Stark M."/>
            <person name="Bauer M."/>
            <person name="Zibat A."/>
            <person name="Lombardot T."/>
            <person name="Becker I."/>
            <person name="Amann J."/>
            <person name="Gellner K."/>
            <person name="Teeling H."/>
            <person name="Leuschner W.D."/>
            <person name="Gloeckner F.-O."/>
            <person name="Lupas A.N."/>
            <person name="Amann R."/>
            <person name="Klenk H.-P."/>
        </authorList>
    </citation>
    <scope>NUCLEOTIDE SEQUENCE [LARGE SCALE GENOMIC DNA]</scope>
    <source>
        <strain evidence="2">DSM 12343 / LSv54</strain>
    </source>
</reference>